<dbReference type="AlphaFoldDB" id="A0A645EM10"/>
<name>A0A645EM10_9ZZZZ</name>
<keyword evidence="1" id="KW-0812">Transmembrane</keyword>
<reference evidence="2" key="1">
    <citation type="submission" date="2019-08" db="EMBL/GenBank/DDBJ databases">
        <authorList>
            <person name="Kucharzyk K."/>
            <person name="Murdoch R.W."/>
            <person name="Higgins S."/>
            <person name="Loffler F."/>
        </authorList>
    </citation>
    <scope>NUCLEOTIDE SEQUENCE</scope>
</reference>
<accession>A0A645EM10</accession>
<proteinExistence type="predicted"/>
<dbReference type="EMBL" id="VSSQ01049001">
    <property type="protein sequence ID" value="MPN03058.1"/>
    <property type="molecule type" value="Genomic_DNA"/>
</dbReference>
<sequence>MFQAFIVSSVLLLLGILILGFRIFFIKGGTFPNIHIGGNKALKEKGVECATSQDRDAQKKSKTQSATQMVDNMINNF</sequence>
<evidence type="ECO:0000256" key="1">
    <source>
        <dbReference type="SAM" id="Phobius"/>
    </source>
</evidence>
<keyword evidence="1" id="KW-0472">Membrane</keyword>
<evidence type="ECO:0000313" key="2">
    <source>
        <dbReference type="EMBL" id="MPN03058.1"/>
    </source>
</evidence>
<feature type="transmembrane region" description="Helical" evidence="1">
    <location>
        <begin position="6"/>
        <end position="25"/>
    </location>
</feature>
<organism evidence="2">
    <name type="scientific">bioreactor metagenome</name>
    <dbReference type="NCBI Taxonomy" id="1076179"/>
    <lineage>
        <taxon>unclassified sequences</taxon>
        <taxon>metagenomes</taxon>
        <taxon>ecological metagenomes</taxon>
    </lineage>
</organism>
<comment type="caution">
    <text evidence="2">The sequence shown here is derived from an EMBL/GenBank/DDBJ whole genome shotgun (WGS) entry which is preliminary data.</text>
</comment>
<gene>
    <name evidence="2" type="ORF">SDC9_150281</name>
</gene>
<protein>
    <submittedName>
        <fullName evidence="2">Uncharacterized protein</fullName>
    </submittedName>
</protein>
<keyword evidence="1" id="KW-1133">Transmembrane helix</keyword>